<dbReference type="AlphaFoldDB" id="A0A1M6SRV8"/>
<name>A0A1M6SRV8_9BRAD</name>
<dbReference type="InterPro" id="IPR009061">
    <property type="entry name" value="DNA-bd_dom_put_sf"/>
</dbReference>
<evidence type="ECO:0000256" key="3">
    <source>
        <dbReference type="ARBA" id="ARBA00023163"/>
    </source>
</evidence>
<accession>A0A1M6SRV8</accession>
<evidence type="ECO:0000256" key="1">
    <source>
        <dbReference type="ARBA" id="ARBA00023015"/>
    </source>
</evidence>
<dbReference type="PROSITE" id="PS50937">
    <property type="entry name" value="HTH_MERR_2"/>
    <property type="match status" value="1"/>
</dbReference>
<dbReference type="SUPFAM" id="SSF46955">
    <property type="entry name" value="Putative DNA-binding domain"/>
    <property type="match status" value="1"/>
</dbReference>
<dbReference type="OrthoDB" id="9802944at2"/>
<dbReference type="CDD" id="cd04785">
    <property type="entry name" value="HTH_CadR-PbrR-like"/>
    <property type="match status" value="1"/>
</dbReference>
<reference evidence="5 6" key="1">
    <citation type="submission" date="2016-11" db="EMBL/GenBank/DDBJ databases">
        <authorList>
            <person name="Jaros S."/>
            <person name="Januszkiewicz K."/>
            <person name="Wedrychowicz H."/>
        </authorList>
    </citation>
    <scope>NUCLEOTIDE SEQUENCE [LARGE SCALE GENOMIC DNA]</scope>
    <source>
        <strain evidence="5 6">GAS499</strain>
    </source>
</reference>
<feature type="domain" description="HTH merR-type" evidence="4">
    <location>
        <begin position="11"/>
        <end position="80"/>
    </location>
</feature>
<dbReference type="RefSeq" id="WP_079545042.1">
    <property type="nucleotide sequence ID" value="NZ_LT670844.1"/>
</dbReference>
<evidence type="ECO:0000313" key="5">
    <source>
        <dbReference type="EMBL" id="SHK47472.1"/>
    </source>
</evidence>
<evidence type="ECO:0000259" key="4">
    <source>
        <dbReference type="PROSITE" id="PS50937"/>
    </source>
</evidence>
<dbReference type="GO" id="GO:0003677">
    <property type="term" value="F:DNA binding"/>
    <property type="evidence" value="ECO:0007669"/>
    <property type="project" value="UniProtKB-KW"/>
</dbReference>
<sequence length="144" mass="15669">MGTITSSRAEAFSIGELSKHSGVNIETIRYYERIKMLPAPPRTANGRRVYGPAERRTLAFIRRSRDLGFTLEEIRALLALGGPERASCADVRKIASAHLASVRSKLSDLVKLESILSETVAQCSDGPSPDCPVLDILDAGRQSD</sequence>
<dbReference type="InterPro" id="IPR000551">
    <property type="entry name" value="MerR-type_HTH_dom"/>
</dbReference>
<dbReference type="GO" id="GO:0003700">
    <property type="term" value="F:DNA-binding transcription factor activity"/>
    <property type="evidence" value="ECO:0007669"/>
    <property type="project" value="InterPro"/>
</dbReference>
<evidence type="ECO:0000313" key="6">
    <source>
        <dbReference type="Proteomes" id="UP000189935"/>
    </source>
</evidence>
<protein>
    <submittedName>
        <fullName evidence="5">MerR family transcriptional regulator, mercuric resistance operon regulatory protein</fullName>
    </submittedName>
</protein>
<dbReference type="InterPro" id="IPR047057">
    <property type="entry name" value="MerR_fam"/>
</dbReference>
<dbReference type="InterPro" id="IPR015358">
    <property type="entry name" value="Tscrpt_reg_MerR_DNA-bd"/>
</dbReference>
<dbReference type="PANTHER" id="PTHR30204:SF92">
    <property type="entry name" value="HTH-TYPE TRANSCRIPTIONAL REGULATOR ZNTR"/>
    <property type="match status" value="1"/>
</dbReference>
<dbReference type="Proteomes" id="UP000189935">
    <property type="component" value="Chromosome I"/>
</dbReference>
<dbReference type="Gene3D" id="1.10.1660.10">
    <property type="match status" value="1"/>
</dbReference>
<organism evidence="5 6">
    <name type="scientific">Bradyrhizobium lablabi</name>
    <dbReference type="NCBI Taxonomy" id="722472"/>
    <lineage>
        <taxon>Bacteria</taxon>
        <taxon>Pseudomonadati</taxon>
        <taxon>Pseudomonadota</taxon>
        <taxon>Alphaproteobacteria</taxon>
        <taxon>Hyphomicrobiales</taxon>
        <taxon>Nitrobacteraceae</taxon>
        <taxon>Bradyrhizobium</taxon>
    </lineage>
</organism>
<dbReference type="PANTHER" id="PTHR30204">
    <property type="entry name" value="REDOX-CYCLING DRUG-SENSING TRANSCRIPTIONAL ACTIVATOR SOXR"/>
    <property type="match status" value="1"/>
</dbReference>
<dbReference type="PRINTS" id="PR00040">
    <property type="entry name" value="HTHMERR"/>
</dbReference>
<proteinExistence type="predicted"/>
<dbReference type="Pfam" id="PF00376">
    <property type="entry name" value="MerR"/>
    <property type="match status" value="1"/>
</dbReference>
<evidence type="ECO:0000256" key="2">
    <source>
        <dbReference type="ARBA" id="ARBA00023125"/>
    </source>
</evidence>
<keyword evidence="2" id="KW-0238">DNA-binding</keyword>
<gene>
    <name evidence="5" type="ORF">SAMN05444159_3347</name>
</gene>
<keyword evidence="3" id="KW-0804">Transcription</keyword>
<keyword evidence="1" id="KW-0805">Transcription regulation</keyword>
<dbReference type="Pfam" id="PF09278">
    <property type="entry name" value="MerR-DNA-bind"/>
    <property type="match status" value="1"/>
</dbReference>
<dbReference type="SMART" id="SM00422">
    <property type="entry name" value="HTH_MERR"/>
    <property type="match status" value="1"/>
</dbReference>
<dbReference type="EMBL" id="LT670844">
    <property type="protein sequence ID" value="SHK47472.1"/>
    <property type="molecule type" value="Genomic_DNA"/>
</dbReference>